<dbReference type="PANTHER" id="PTHR34957">
    <property type="entry name" value="NUCLEAR TRANSPORT FACTOR 2 (NTF2) FAMILY PROTEIN"/>
    <property type="match status" value="1"/>
</dbReference>
<name>M1YUU1_NITG3</name>
<dbReference type="RefSeq" id="WP_005005688.1">
    <property type="nucleotide sequence ID" value="NZ_HG422173.1"/>
</dbReference>
<dbReference type="Pfam" id="PF13474">
    <property type="entry name" value="SnoaL_3"/>
    <property type="match status" value="1"/>
</dbReference>
<protein>
    <recommendedName>
        <fullName evidence="1">SnoaL-like domain-containing protein</fullName>
    </recommendedName>
</protein>
<organism evidence="2 3">
    <name type="scientific">Nitrospina gracilis (strain 3/211)</name>
    <dbReference type="NCBI Taxonomy" id="1266370"/>
    <lineage>
        <taxon>Bacteria</taxon>
        <taxon>Pseudomonadati</taxon>
        <taxon>Nitrospinota/Tectimicrobiota group</taxon>
        <taxon>Nitrospinota</taxon>
        <taxon>Nitrospinia</taxon>
        <taxon>Nitrospinales</taxon>
        <taxon>Nitrospinaceae</taxon>
        <taxon>Nitrospina</taxon>
    </lineage>
</organism>
<proteinExistence type="predicted"/>
<dbReference type="HOGENOM" id="CLU_084893_3_1_0"/>
<accession>M1YUU1</accession>
<dbReference type="PANTHER" id="PTHR34957:SF1">
    <property type="entry name" value="NUCLEAR TRANSPORT FACTOR 2 (NTF2) FAMILY PROTEIN"/>
    <property type="match status" value="1"/>
</dbReference>
<dbReference type="Proteomes" id="UP000011704">
    <property type="component" value="Unassembled WGS sequence"/>
</dbReference>
<feature type="domain" description="SnoaL-like" evidence="1">
    <location>
        <begin position="7"/>
        <end position="127"/>
    </location>
</feature>
<comment type="caution">
    <text evidence="2">The sequence shown here is derived from an EMBL/GenBank/DDBJ whole genome shotgun (WGS) entry which is preliminary data.</text>
</comment>
<sequence>MEPHSEILSANNQFYEAFNKQNLDAMKALWQDDGSSICIHPGWPVLRGFDSIIQSWKDIFENTDHMEIRLSDVSVVVSGGMAWVSCQENLFSIHMAGVQSSHVHATNLFRQFNGSWKMILHHAASVPSPSSPGEDEH</sequence>
<reference evidence="2 3" key="1">
    <citation type="journal article" date="2013" name="Front. Microbiol.">
        <title>The genome of Nitrospina gracilis illuminates the metabolism and evolution of the major marine nitrite oxidizer.</title>
        <authorList>
            <person name="Luecker S."/>
            <person name="Nowka B."/>
            <person name="Rattei T."/>
            <person name="Spieck E."/>
            <person name="and Daims H."/>
        </authorList>
    </citation>
    <scope>NUCLEOTIDE SEQUENCE [LARGE SCALE GENOMIC DNA]</scope>
    <source>
        <strain evidence="2 3">3/211</strain>
    </source>
</reference>
<evidence type="ECO:0000259" key="1">
    <source>
        <dbReference type="Pfam" id="PF13474"/>
    </source>
</evidence>
<dbReference type="AlphaFoldDB" id="M1YUU1"/>
<evidence type="ECO:0000313" key="2">
    <source>
        <dbReference type="EMBL" id="CCQ89359.1"/>
    </source>
</evidence>
<dbReference type="Gene3D" id="3.10.450.50">
    <property type="match status" value="1"/>
</dbReference>
<dbReference type="STRING" id="1266370.NITGR_1020021"/>
<dbReference type="EMBL" id="CAQJ01000005">
    <property type="protein sequence ID" value="CCQ89359.1"/>
    <property type="molecule type" value="Genomic_DNA"/>
</dbReference>
<keyword evidence="3" id="KW-1185">Reference proteome</keyword>
<dbReference type="OrthoDB" id="9786718at2"/>
<dbReference type="SUPFAM" id="SSF54427">
    <property type="entry name" value="NTF2-like"/>
    <property type="match status" value="1"/>
</dbReference>
<dbReference type="InParanoid" id="M1YUU1"/>
<evidence type="ECO:0000313" key="3">
    <source>
        <dbReference type="Proteomes" id="UP000011704"/>
    </source>
</evidence>
<dbReference type="InterPro" id="IPR037401">
    <property type="entry name" value="SnoaL-like"/>
</dbReference>
<gene>
    <name evidence="2" type="ORF">NITGR_1020021</name>
</gene>
<dbReference type="InterPro" id="IPR032710">
    <property type="entry name" value="NTF2-like_dom_sf"/>
</dbReference>